<keyword evidence="3" id="KW-0548">Nucleotidyltransferase</keyword>
<dbReference type="Pfam" id="PF00665">
    <property type="entry name" value="rve"/>
    <property type="match status" value="1"/>
</dbReference>
<evidence type="ECO:0000256" key="1">
    <source>
        <dbReference type="ARBA" id="ARBA00022670"/>
    </source>
</evidence>
<evidence type="ECO:0000256" key="3">
    <source>
        <dbReference type="ARBA" id="ARBA00022695"/>
    </source>
</evidence>
<dbReference type="PROSITE" id="PS50175">
    <property type="entry name" value="ASP_PROT_RETROV"/>
    <property type="match status" value="1"/>
</dbReference>
<dbReference type="InterPro" id="IPR000477">
    <property type="entry name" value="RT_dom"/>
</dbReference>
<dbReference type="SMART" id="SM00343">
    <property type="entry name" value="ZnF_C2HC"/>
    <property type="match status" value="1"/>
</dbReference>
<accession>A0A9W3B782</accession>
<evidence type="ECO:0000313" key="16">
    <source>
        <dbReference type="Proteomes" id="UP001165740"/>
    </source>
</evidence>
<reference evidence="17" key="1">
    <citation type="submission" date="2025-08" db="UniProtKB">
        <authorList>
            <consortium name="RefSeq"/>
        </authorList>
    </citation>
    <scope>IDENTIFICATION</scope>
</reference>
<evidence type="ECO:0000259" key="13">
    <source>
        <dbReference type="PROSITE" id="PS50175"/>
    </source>
</evidence>
<evidence type="ECO:0000256" key="4">
    <source>
        <dbReference type="ARBA" id="ARBA00022722"/>
    </source>
</evidence>
<evidence type="ECO:0000256" key="11">
    <source>
        <dbReference type="PROSITE-ProRule" id="PRU00047"/>
    </source>
</evidence>
<keyword evidence="11" id="KW-0479">Metal-binding</keyword>
<keyword evidence="2" id="KW-0808">Transferase</keyword>
<dbReference type="InterPro" id="IPR036397">
    <property type="entry name" value="RNaseH_sf"/>
</dbReference>
<evidence type="ECO:0000256" key="8">
    <source>
        <dbReference type="ARBA" id="ARBA00022918"/>
    </source>
</evidence>
<keyword evidence="6" id="KW-0255">Endonuclease</keyword>
<keyword evidence="9" id="KW-0238">DNA-binding</keyword>
<dbReference type="InterPro" id="IPR001878">
    <property type="entry name" value="Znf_CCHC"/>
</dbReference>
<dbReference type="Pfam" id="PF17919">
    <property type="entry name" value="RT_RNaseH_2"/>
    <property type="match status" value="1"/>
</dbReference>
<dbReference type="GO" id="GO:0004519">
    <property type="term" value="F:endonuclease activity"/>
    <property type="evidence" value="ECO:0007669"/>
    <property type="project" value="UniProtKB-KW"/>
</dbReference>
<dbReference type="Gene3D" id="3.30.420.10">
    <property type="entry name" value="Ribonuclease H-like superfamily/Ribonuclease H"/>
    <property type="match status" value="1"/>
</dbReference>
<keyword evidence="10" id="KW-0511">Multifunctional enzyme</keyword>
<dbReference type="InterPro" id="IPR043128">
    <property type="entry name" value="Rev_trsase/Diguanyl_cyclase"/>
</dbReference>
<keyword evidence="5" id="KW-0064">Aspartyl protease</keyword>
<dbReference type="OrthoDB" id="10064731at2759"/>
<sequence>MSVKQSELLDLYETGRKLGYQKEELEEWVARAFRQNEERDARAEERREKFRMQEEETQFKRRMEELQVTAKIKMEEHESKARIAKESKTAEANDEPNIRNTRRTKMQKFVEGTDRMDSFIHRFEMLMRLEGESQKEWARELLSLVGGRALDALQVLNDKDVGDYTLLKKTLLEFYQCSEDDYRSKFHALKPPNDGNMKQFVGEVKATFEKWFQSSGIEESFENLKQFIIIDKIISSAGENLFAFLQERKPRHVDEVLYLCQRYVAAHPGESLQKAPVDQASALFVTTESKFTESSTTDSRQSIRCYTCGRFGHVAKQCRDTGRRIYKKKEVVAYVGGLDNNLSPYVSPAIVNGHYIQAALRDTGATKCVVLAKLVNPNQYCRKRCRVQGFGGHIKEYPTAKVHINSPYFNEMVEVIVVDEGPFELLIGNVPNIGFPTESQITKWKETYSWWPRQVEVEDMEQLNRCHENTNVVQETIHQVETRQQKLIREQRNDKKDTDQIDDKPKLSVDFFCNPFQNGLPSIADLRDSQMNDMEIANIIHKLQGGDTKIGQQYAMHNDILVRKWTEKSSLNGSTDEQTLKIVIPNVFRSEILRLGHDIPMSGHLGIDKTRRRIYKHFYWPGINREIAEYCRSCHACQITGKPNQSPPKAPLQENITPKEPFSHILMDCVGPLPRSKRGNQYLLTIMCKTTRYPEAVPLRNIKATTIVTALSKFITTFGLPKVIQTDQGSNFMSDIFQQALRQMGIEHSVSTAYHPESQGAIERFHQTLKNMVRTYAETETNTWDENINFLLFALRDAQQESTGFSPFELVFGHSVRSPLNIIKENWIPTKEETKDLRVYVRDLRDKLFRINDLAYSNLRESQNKSKSIYDKKAKQRQFKIGDKVLLETATEGDALQKMYDGPYEVVGKESDVNYTVHVPGKRKGKIRYHINRLKKFHERSSDQATVLAIIKSSVPMGKENQVYADTVLDKEIPTVKIKNSEALCKLSEKLEHLSQREREAISDLIEAYPQLFSDVPKQTNLVIHEVNVGDATPVKQHPYRLPLAQSQFLTSEINYMLENNIIERSESPWSSPCVLVPKPDGTYRFCTDYRKVNLVTKADAFPIPRIDDLIDRVGQATYVTKVDLLSGYWQVPLSEEAKQVSAFCTSDGLYQYKVMPFGMKNAPATFQRLMNKVIADIPNCSAYLDDLVIYHDDFDAHLACLRTLFQKLTNSNLTINLNKCDFCRAEIQYLGYIVGNGKVKPIQAKVEAIQEYPVPKSLKEVRRFLGMTGYYRKLCCNYSVIAVPLTDLLKGKRKFQWNTSAQRAFEELKCVLSTAPVLKAIDHSKPLILHVDACDSGVGAVLTQTDETGNEHPISFFSQKFKSHQMHYAHLACLRTLFQKLTNSNLTINLNKCDFCRAEIQYLGYIVGNGKVKPIQAKVEAIQEYPVPKSLKEVRRFLGMTGYYRKLCCNYSVIAVPLTDLLKGKRKFQWNTSAQRAFEELKCVLSTAPVLKAIDHSKPLILHVDACDSGVGAVLTQTDETGNEHPISFFSQKFKSHQMHYSVVEKEALGLVLTVLHFSYYINSNLYPVTVYTDHNPLTFINQMRGKNQRILRWSLTLQPFDLNIVHVKGKENVVADALSRV</sequence>
<dbReference type="Gene3D" id="1.10.4020.10">
    <property type="entry name" value="DNA breaking-rejoining enzymes"/>
    <property type="match status" value="1"/>
</dbReference>
<dbReference type="InterPro" id="IPR041373">
    <property type="entry name" value="RT_RNaseH"/>
</dbReference>
<keyword evidence="1" id="KW-0645">Protease</keyword>
<dbReference type="Pfam" id="PF17917">
    <property type="entry name" value="RT_RNaseH"/>
    <property type="match status" value="1"/>
</dbReference>
<evidence type="ECO:0000259" key="14">
    <source>
        <dbReference type="PROSITE" id="PS50878"/>
    </source>
</evidence>
<dbReference type="Gene3D" id="3.10.10.10">
    <property type="entry name" value="HIV Type 1 Reverse Transcriptase, subunit A, domain 1"/>
    <property type="match status" value="1"/>
</dbReference>
<dbReference type="RefSeq" id="XP_055895318.1">
    <property type="nucleotide sequence ID" value="XM_056039343.1"/>
</dbReference>
<evidence type="ECO:0000313" key="17">
    <source>
        <dbReference type="RefSeq" id="XP_055895318.1"/>
    </source>
</evidence>
<keyword evidence="8" id="KW-0695">RNA-directed DNA polymerase</keyword>
<evidence type="ECO:0000259" key="15">
    <source>
        <dbReference type="PROSITE" id="PS50994"/>
    </source>
</evidence>
<proteinExistence type="predicted"/>
<dbReference type="SUPFAM" id="SSF57756">
    <property type="entry name" value="Retrovirus zinc finger-like domains"/>
    <property type="match status" value="1"/>
</dbReference>
<dbReference type="GO" id="GO:0015074">
    <property type="term" value="P:DNA integration"/>
    <property type="evidence" value="ECO:0007669"/>
    <property type="project" value="InterPro"/>
</dbReference>
<dbReference type="PROSITE" id="PS50994">
    <property type="entry name" value="INTEGRASE"/>
    <property type="match status" value="1"/>
</dbReference>
<keyword evidence="7" id="KW-0378">Hydrolase</keyword>
<dbReference type="GeneID" id="129927823"/>
<dbReference type="FunFam" id="1.10.340.70:FF:000001">
    <property type="entry name" value="Retrovirus-related Pol polyprotein from transposon gypsy-like Protein"/>
    <property type="match status" value="1"/>
</dbReference>
<keyword evidence="11" id="KW-0863">Zinc-finger</keyword>
<keyword evidence="11" id="KW-0862">Zinc</keyword>
<evidence type="ECO:0000256" key="7">
    <source>
        <dbReference type="ARBA" id="ARBA00022801"/>
    </source>
</evidence>
<dbReference type="FunFam" id="3.30.70.270:FF:000020">
    <property type="entry name" value="Transposon Tf2-6 polyprotein-like Protein"/>
    <property type="match status" value="2"/>
</dbReference>
<keyword evidence="4" id="KW-0540">Nuclease</keyword>
<dbReference type="SUPFAM" id="SSF56672">
    <property type="entry name" value="DNA/RNA polymerases"/>
    <property type="match status" value="2"/>
</dbReference>
<dbReference type="Gene3D" id="1.10.340.70">
    <property type="match status" value="1"/>
</dbReference>
<dbReference type="PANTHER" id="PTHR37984">
    <property type="entry name" value="PROTEIN CBG26694"/>
    <property type="match status" value="1"/>
</dbReference>
<dbReference type="InterPro" id="IPR043502">
    <property type="entry name" value="DNA/RNA_pol_sf"/>
</dbReference>
<feature type="domain" description="Integrase catalytic" evidence="15">
    <location>
        <begin position="657"/>
        <end position="815"/>
    </location>
</feature>
<dbReference type="InterPro" id="IPR041588">
    <property type="entry name" value="Integrase_H2C2"/>
</dbReference>
<evidence type="ECO:0000256" key="10">
    <source>
        <dbReference type="ARBA" id="ARBA00023268"/>
    </source>
</evidence>
<dbReference type="CDD" id="cd01647">
    <property type="entry name" value="RT_LTR"/>
    <property type="match status" value="1"/>
</dbReference>
<evidence type="ECO:0000256" key="5">
    <source>
        <dbReference type="ARBA" id="ARBA00022750"/>
    </source>
</evidence>
<dbReference type="InterPro" id="IPR001995">
    <property type="entry name" value="Peptidase_A2_cat"/>
</dbReference>
<dbReference type="Gene3D" id="3.30.70.270">
    <property type="match status" value="4"/>
</dbReference>
<dbReference type="InterPro" id="IPR001584">
    <property type="entry name" value="Integrase_cat-core"/>
</dbReference>
<dbReference type="PROSITE" id="PS50878">
    <property type="entry name" value="RT_POL"/>
    <property type="match status" value="1"/>
</dbReference>
<dbReference type="Gene3D" id="4.10.60.10">
    <property type="entry name" value="Zinc finger, CCHC-type"/>
    <property type="match status" value="1"/>
</dbReference>
<evidence type="ECO:0000259" key="12">
    <source>
        <dbReference type="PROSITE" id="PS50158"/>
    </source>
</evidence>
<dbReference type="InterPro" id="IPR036875">
    <property type="entry name" value="Znf_CCHC_sf"/>
</dbReference>
<feature type="domain" description="Peptidase A2" evidence="13">
    <location>
        <begin position="357"/>
        <end position="430"/>
    </location>
</feature>
<dbReference type="CDD" id="cd09274">
    <property type="entry name" value="RNase_HI_RT_Ty3"/>
    <property type="match status" value="1"/>
</dbReference>
<dbReference type="GO" id="GO:0003677">
    <property type="term" value="F:DNA binding"/>
    <property type="evidence" value="ECO:0007669"/>
    <property type="project" value="UniProtKB-KW"/>
</dbReference>
<dbReference type="GO" id="GO:0004190">
    <property type="term" value="F:aspartic-type endopeptidase activity"/>
    <property type="evidence" value="ECO:0007669"/>
    <property type="project" value="UniProtKB-KW"/>
</dbReference>
<dbReference type="SUPFAM" id="SSF47353">
    <property type="entry name" value="Retrovirus capsid dimerization domain-like"/>
    <property type="match status" value="1"/>
</dbReference>
<dbReference type="PANTHER" id="PTHR37984:SF5">
    <property type="entry name" value="PROTEIN NYNRIN-LIKE"/>
    <property type="match status" value="1"/>
</dbReference>
<feature type="domain" description="Reverse transcriptase" evidence="14">
    <location>
        <begin position="1058"/>
        <end position="1235"/>
    </location>
</feature>
<dbReference type="PROSITE" id="PS50158">
    <property type="entry name" value="ZF_CCHC"/>
    <property type="match status" value="1"/>
</dbReference>
<dbReference type="InterPro" id="IPR038269">
    <property type="entry name" value="SCAN_sf"/>
</dbReference>
<gene>
    <name evidence="17" type="primary">LOC129927823</name>
</gene>
<keyword evidence="16" id="KW-1185">Reference proteome</keyword>
<name>A0A9W3B782_BIOGL</name>
<evidence type="ECO:0000256" key="6">
    <source>
        <dbReference type="ARBA" id="ARBA00022759"/>
    </source>
</evidence>
<evidence type="ECO:0000256" key="2">
    <source>
        <dbReference type="ARBA" id="ARBA00022679"/>
    </source>
</evidence>
<dbReference type="GO" id="GO:0003964">
    <property type="term" value="F:RNA-directed DNA polymerase activity"/>
    <property type="evidence" value="ECO:0007669"/>
    <property type="project" value="UniProtKB-KW"/>
</dbReference>
<organism evidence="16 17">
    <name type="scientific">Biomphalaria glabrata</name>
    <name type="common">Bloodfluke planorb</name>
    <name type="synonym">Freshwater snail</name>
    <dbReference type="NCBI Taxonomy" id="6526"/>
    <lineage>
        <taxon>Eukaryota</taxon>
        <taxon>Metazoa</taxon>
        <taxon>Spiralia</taxon>
        <taxon>Lophotrochozoa</taxon>
        <taxon>Mollusca</taxon>
        <taxon>Gastropoda</taxon>
        <taxon>Heterobranchia</taxon>
        <taxon>Euthyneura</taxon>
        <taxon>Panpulmonata</taxon>
        <taxon>Hygrophila</taxon>
        <taxon>Lymnaeoidea</taxon>
        <taxon>Planorbidae</taxon>
        <taxon>Biomphalaria</taxon>
    </lineage>
</organism>
<dbReference type="FunFam" id="3.30.420.10:FF:000032">
    <property type="entry name" value="Retrovirus-related Pol polyprotein from transposon 297-like Protein"/>
    <property type="match status" value="1"/>
</dbReference>
<dbReference type="InterPro" id="IPR012337">
    <property type="entry name" value="RNaseH-like_sf"/>
</dbReference>
<dbReference type="InterPro" id="IPR050951">
    <property type="entry name" value="Retrovirus_Pol_polyprotein"/>
</dbReference>
<protein>
    <submittedName>
        <fullName evidence="17">Uncharacterized protein LOC129927823</fullName>
    </submittedName>
</protein>
<dbReference type="Proteomes" id="UP001165740">
    <property type="component" value="Chromosome 8"/>
</dbReference>
<dbReference type="Pfam" id="PF00078">
    <property type="entry name" value="RVT_1"/>
    <property type="match status" value="1"/>
</dbReference>
<feature type="domain" description="CCHC-type" evidence="12">
    <location>
        <begin position="304"/>
        <end position="320"/>
    </location>
</feature>
<dbReference type="GO" id="GO:0006508">
    <property type="term" value="P:proteolysis"/>
    <property type="evidence" value="ECO:0007669"/>
    <property type="project" value="UniProtKB-KW"/>
</dbReference>
<evidence type="ECO:0000256" key="9">
    <source>
        <dbReference type="ARBA" id="ARBA00023125"/>
    </source>
</evidence>
<dbReference type="GO" id="GO:0008270">
    <property type="term" value="F:zinc ion binding"/>
    <property type="evidence" value="ECO:0007669"/>
    <property type="project" value="UniProtKB-KW"/>
</dbReference>
<dbReference type="SUPFAM" id="SSF53098">
    <property type="entry name" value="Ribonuclease H-like"/>
    <property type="match status" value="1"/>
</dbReference>
<dbReference type="Pfam" id="PF17921">
    <property type="entry name" value="Integrase_H2C2"/>
    <property type="match status" value="1"/>
</dbReference>
<dbReference type="InterPro" id="IPR041577">
    <property type="entry name" value="RT_RNaseH_2"/>
</dbReference>